<feature type="chain" id="PRO_5008088680" description="Biopolymer transporter Tol" evidence="2">
    <location>
        <begin position="22"/>
        <end position="396"/>
    </location>
</feature>
<dbReference type="PANTHER" id="PTHR36842:SF1">
    <property type="entry name" value="PROTEIN TOLB"/>
    <property type="match status" value="1"/>
</dbReference>
<proteinExistence type="inferred from homology"/>
<evidence type="ECO:0000313" key="3">
    <source>
        <dbReference type="EMBL" id="OAM87455.1"/>
    </source>
</evidence>
<dbReference type="Pfam" id="PF07676">
    <property type="entry name" value="PD40"/>
    <property type="match status" value="3"/>
</dbReference>
<keyword evidence="4" id="KW-1185">Reference proteome</keyword>
<evidence type="ECO:0000313" key="4">
    <source>
        <dbReference type="Proteomes" id="UP000078486"/>
    </source>
</evidence>
<dbReference type="RefSeq" id="WP_068772649.1">
    <property type="nucleotide sequence ID" value="NZ_CP109796.1"/>
</dbReference>
<dbReference type="Gene3D" id="2.120.10.30">
    <property type="entry name" value="TolB, C-terminal domain"/>
    <property type="match status" value="2"/>
</dbReference>
<dbReference type="AlphaFoldDB" id="A0A178IE86"/>
<evidence type="ECO:0000256" key="1">
    <source>
        <dbReference type="ARBA" id="ARBA00009820"/>
    </source>
</evidence>
<comment type="similarity">
    <text evidence="1">Belongs to the TolB family.</text>
</comment>
<name>A0A178IE86_9BACT</name>
<dbReference type="InterPro" id="IPR011042">
    <property type="entry name" value="6-blade_b-propeller_TolB-like"/>
</dbReference>
<gene>
    <name evidence="3" type="ORF">AW736_23105</name>
</gene>
<dbReference type="Proteomes" id="UP000078486">
    <property type="component" value="Unassembled WGS sequence"/>
</dbReference>
<protein>
    <recommendedName>
        <fullName evidence="5">Biopolymer transporter Tol</fullName>
    </recommendedName>
</protein>
<organism evidence="3 4">
    <name type="scientific">Termitidicoccus mucosus</name>
    <dbReference type="NCBI Taxonomy" id="1184151"/>
    <lineage>
        <taxon>Bacteria</taxon>
        <taxon>Pseudomonadati</taxon>
        <taxon>Verrucomicrobiota</taxon>
        <taxon>Opitutia</taxon>
        <taxon>Opitutales</taxon>
        <taxon>Opitutaceae</taxon>
        <taxon>Termitidicoccus</taxon>
    </lineage>
</organism>
<keyword evidence="2" id="KW-0732">Signal</keyword>
<dbReference type="InterPro" id="IPR011659">
    <property type="entry name" value="WD40"/>
</dbReference>
<dbReference type="SUPFAM" id="SSF69304">
    <property type="entry name" value="Tricorn protease N-terminal domain"/>
    <property type="match status" value="1"/>
</dbReference>
<dbReference type="STRING" id="1184151.AW736_23105"/>
<accession>A0A178IE86</accession>
<evidence type="ECO:0008006" key="5">
    <source>
        <dbReference type="Google" id="ProtNLM"/>
    </source>
</evidence>
<evidence type="ECO:0000256" key="2">
    <source>
        <dbReference type="SAM" id="SignalP"/>
    </source>
</evidence>
<comment type="caution">
    <text evidence="3">The sequence shown here is derived from an EMBL/GenBank/DDBJ whole genome shotgun (WGS) entry which is preliminary data.</text>
</comment>
<feature type="signal peptide" evidence="2">
    <location>
        <begin position="1"/>
        <end position="21"/>
    </location>
</feature>
<reference evidence="3 4" key="1">
    <citation type="submission" date="2016-01" db="EMBL/GenBank/DDBJ databases">
        <title>High potential of lignocellulose degradation of a new Verrucomicrobia species.</title>
        <authorList>
            <person name="Wang Y."/>
            <person name="Shi Y."/>
            <person name="Qiu Z."/>
            <person name="Liu S."/>
            <person name="Yang H."/>
        </authorList>
    </citation>
    <scope>NUCLEOTIDE SEQUENCE [LARGE SCALE GENOMIC DNA]</scope>
    <source>
        <strain evidence="3 4">TSB47</strain>
    </source>
</reference>
<sequence length="396" mass="41988">MKKLFSLFVLVAGFCALVSRAQTAGGPDITVGVGRGDALSVRIRGDTALVALAQKAFSTHGRYVVYAPTASGANFDLTFTGVSGTQVRVDVNKGAAAVMSQTLGGTSQANALYRAADAAVRATSGLNGFFASRLAFISNRTGADEIYVGDLFLQNVEQVTNQRASVLTPRWSPDGSRLLYTSFKNKVPDIYQIDLVQKRWSTFVSFNGTNMGARFSPDGSRVVMVLSANDRGGAQPEVFVSTAQGRSPARLTRAASAKSSPCFSPDGSRVVFAMEPGPQLYVMPASGGAPSRIAGGFSSYCAEPDWSRASPNKIALTVRDGRNFQVGVWDLANGQGKIVSKVNGDAVEPCWLADGRHVVFTFRTAGSRKLGILDTETGKHTIISSIYSEKGSVWGP</sequence>
<dbReference type="EMBL" id="LRRQ01000171">
    <property type="protein sequence ID" value="OAM87455.1"/>
    <property type="molecule type" value="Genomic_DNA"/>
</dbReference>
<dbReference type="OrthoDB" id="9774911at2"/>
<dbReference type="PANTHER" id="PTHR36842">
    <property type="entry name" value="PROTEIN TOLB HOMOLOG"/>
    <property type="match status" value="1"/>
</dbReference>